<dbReference type="GO" id="GO:0006260">
    <property type="term" value="P:DNA replication"/>
    <property type="evidence" value="ECO:0007669"/>
    <property type="project" value="UniProtKB-KW"/>
</dbReference>
<dbReference type="RefSeq" id="WP_114839220.1">
    <property type="nucleotide sequence ID" value="NZ_PDKM01000002.1"/>
</dbReference>
<comment type="similarity">
    <text evidence="2">Belongs to the phage GPA family.</text>
</comment>
<dbReference type="InterPro" id="IPR008766">
    <property type="entry name" value="Replication_gene_A-like"/>
</dbReference>
<reference evidence="8 10" key="2">
    <citation type="submission" date="2018-07" db="EMBL/GenBank/DDBJ databases">
        <title>Complete genome of the Arcobacter bivalviorum type strain LMG 26154.</title>
        <authorList>
            <person name="Miller W.G."/>
            <person name="Yee E."/>
            <person name="Bono J.L."/>
        </authorList>
    </citation>
    <scope>NUCLEOTIDE SEQUENCE [LARGE SCALE GENOMIC DNA]</scope>
    <source>
        <strain evidence="8 10">LMG 26154</strain>
    </source>
</reference>
<evidence type="ECO:0000256" key="2">
    <source>
        <dbReference type="ARBA" id="ARBA00009260"/>
    </source>
</evidence>
<organism evidence="9 11">
    <name type="scientific">Halarcobacter bivalviorum</name>
    <dbReference type="NCBI Taxonomy" id="663364"/>
    <lineage>
        <taxon>Bacteria</taxon>
        <taxon>Pseudomonadati</taxon>
        <taxon>Campylobacterota</taxon>
        <taxon>Epsilonproteobacteria</taxon>
        <taxon>Campylobacterales</taxon>
        <taxon>Arcobacteraceae</taxon>
        <taxon>Halarcobacter</taxon>
    </lineage>
</organism>
<evidence type="ECO:0000256" key="6">
    <source>
        <dbReference type="ARBA" id="ARBA00022801"/>
    </source>
</evidence>
<dbReference type="AlphaFoldDB" id="A0AAX2A8U8"/>
<keyword evidence="5" id="KW-0255">Endonuclease</keyword>
<name>A0AAX2A8U8_9BACT</name>
<dbReference type="Proteomes" id="UP000253850">
    <property type="component" value="Chromosome"/>
</dbReference>
<evidence type="ECO:0000256" key="1">
    <source>
        <dbReference type="ARBA" id="ARBA00003293"/>
    </source>
</evidence>
<evidence type="ECO:0000313" key="8">
    <source>
        <dbReference type="EMBL" id="AXH12391.1"/>
    </source>
</evidence>
<gene>
    <name evidence="8" type="ORF">ABIV_1395</name>
    <name evidence="9" type="ORF">CRV05_05220</name>
</gene>
<dbReference type="Pfam" id="PF05840">
    <property type="entry name" value="Phage_GPA"/>
    <property type="match status" value="1"/>
</dbReference>
<evidence type="ECO:0000313" key="11">
    <source>
        <dbReference type="Proteomes" id="UP000289193"/>
    </source>
</evidence>
<keyword evidence="6" id="KW-0378">Hydrolase</keyword>
<keyword evidence="4" id="KW-0540">Nuclease</keyword>
<keyword evidence="3" id="KW-0235">DNA replication</keyword>
<dbReference type="EMBL" id="CP031217">
    <property type="protein sequence ID" value="AXH12391.1"/>
    <property type="molecule type" value="Genomic_DNA"/>
</dbReference>
<evidence type="ECO:0000256" key="4">
    <source>
        <dbReference type="ARBA" id="ARBA00022722"/>
    </source>
</evidence>
<dbReference type="GO" id="GO:0004519">
    <property type="term" value="F:endonuclease activity"/>
    <property type="evidence" value="ECO:0007669"/>
    <property type="project" value="UniProtKB-KW"/>
</dbReference>
<reference evidence="9 11" key="1">
    <citation type="submission" date="2017-10" db="EMBL/GenBank/DDBJ databases">
        <title>Genomics of the genus Arcobacter.</title>
        <authorList>
            <person name="Perez-Cataluna A."/>
            <person name="Figueras M.J."/>
        </authorList>
    </citation>
    <scope>NUCLEOTIDE SEQUENCE [LARGE SCALE GENOMIC DNA]</scope>
    <source>
        <strain evidence="9 11">CECT 7835</strain>
    </source>
</reference>
<accession>A0AAX2A8U8</accession>
<feature type="domain" description="Replication gene A protein-like" evidence="7">
    <location>
        <begin position="14"/>
        <end position="225"/>
    </location>
</feature>
<protein>
    <submittedName>
        <fullName evidence="8">Phage replication protein</fullName>
    </submittedName>
</protein>
<evidence type="ECO:0000313" key="9">
    <source>
        <dbReference type="EMBL" id="RXK10682.1"/>
    </source>
</evidence>
<sequence length="415" mass="49522">MYGMTKETRKIALNKIKKQKEFFEKNYFTVGNDVIKMADVIKNAYHNTTKYIAEVNQRVYSLKQYADNHNLKPIFGTITLPTEYHRLIGNNRKNPKYRNKHLLNEFETTYCPYSRKCDQLDYKKYSPNGGKKELSKIFKKLLDSHFLKTDISKDDKCYFRVYEPHKDGTPHLHFSLFVPADKLEITHQKITKYFNDNYPNQRTDFQIDIQNPVAYLMKYILKTFDDLRANPDDITDLSLWYIHNRITRFYTSKTLISLEIYRKLNGQYSLLELTYMYKNREISVFEDIVTKKVVSICNTYGEIYTKKTVTVEEENKTIKLKYEKKKTTPLLFIDGEQYIQLPDGKLKLFEPIIPINQRTTHQIVEDINNLDYETMDTNYYGLLNNELIYRDFKYFDNKTNEIKCDELISLNEYGV</sequence>
<keyword evidence="11" id="KW-1185">Reference proteome</keyword>
<dbReference type="Proteomes" id="UP000289193">
    <property type="component" value="Unassembled WGS sequence"/>
</dbReference>
<evidence type="ECO:0000313" key="10">
    <source>
        <dbReference type="Proteomes" id="UP000253850"/>
    </source>
</evidence>
<evidence type="ECO:0000256" key="3">
    <source>
        <dbReference type="ARBA" id="ARBA00022705"/>
    </source>
</evidence>
<evidence type="ECO:0000259" key="7">
    <source>
        <dbReference type="Pfam" id="PF05840"/>
    </source>
</evidence>
<comment type="function">
    <text evidence="1">Possible endonuclease which induces a single-strand cut and initiates DNA replication.</text>
</comment>
<proteinExistence type="inferred from homology"/>
<dbReference type="EMBL" id="PDKM01000002">
    <property type="protein sequence ID" value="RXK10682.1"/>
    <property type="molecule type" value="Genomic_DNA"/>
</dbReference>
<dbReference type="KEGG" id="hbv:ABIV_1395"/>
<evidence type="ECO:0000256" key="5">
    <source>
        <dbReference type="ARBA" id="ARBA00022759"/>
    </source>
</evidence>
<dbReference type="GO" id="GO:0016787">
    <property type="term" value="F:hydrolase activity"/>
    <property type="evidence" value="ECO:0007669"/>
    <property type="project" value="UniProtKB-KW"/>
</dbReference>